<protein>
    <submittedName>
        <fullName evidence="3">GGDEF domain-containing protein</fullName>
    </submittedName>
</protein>
<proteinExistence type="predicted"/>
<dbReference type="GO" id="GO:0071111">
    <property type="term" value="F:cyclic-guanylate-specific phosphodiesterase activity"/>
    <property type="evidence" value="ECO:0007669"/>
    <property type="project" value="InterPro"/>
</dbReference>
<dbReference type="CDD" id="cd01948">
    <property type="entry name" value="EAL"/>
    <property type="match status" value="1"/>
</dbReference>
<dbReference type="PROSITE" id="PS50883">
    <property type="entry name" value="EAL"/>
    <property type="match status" value="1"/>
</dbReference>
<feature type="domain" description="EAL" evidence="1">
    <location>
        <begin position="301"/>
        <end position="553"/>
    </location>
</feature>
<name>A0A5F2BNG5_9LEPT</name>
<comment type="caution">
    <text evidence="3">The sequence shown here is derived from an EMBL/GenBank/DDBJ whole genome shotgun (WGS) entry which is preliminary data.</text>
</comment>
<dbReference type="InterPro" id="IPR000160">
    <property type="entry name" value="GGDEF_dom"/>
</dbReference>
<dbReference type="PANTHER" id="PTHR33121">
    <property type="entry name" value="CYCLIC DI-GMP PHOSPHODIESTERASE PDEF"/>
    <property type="match status" value="1"/>
</dbReference>
<dbReference type="PANTHER" id="PTHR33121:SF71">
    <property type="entry name" value="OXYGEN SENSOR PROTEIN DOSP"/>
    <property type="match status" value="1"/>
</dbReference>
<dbReference type="AlphaFoldDB" id="A0A5F2BNG5"/>
<dbReference type="Proteomes" id="UP000298429">
    <property type="component" value="Unassembled WGS sequence"/>
</dbReference>
<dbReference type="Gene3D" id="3.20.20.450">
    <property type="entry name" value="EAL domain"/>
    <property type="match status" value="1"/>
</dbReference>
<dbReference type="Pfam" id="PF00563">
    <property type="entry name" value="EAL"/>
    <property type="match status" value="1"/>
</dbReference>
<dbReference type="Gene3D" id="3.30.70.270">
    <property type="match status" value="1"/>
</dbReference>
<dbReference type="InterPro" id="IPR001633">
    <property type="entry name" value="EAL_dom"/>
</dbReference>
<evidence type="ECO:0000313" key="3">
    <source>
        <dbReference type="EMBL" id="TGM07115.1"/>
    </source>
</evidence>
<dbReference type="InterPro" id="IPR029787">
    <property type="entry name" value="Nucleotide_cyclase"/>
</dbReference>
<evidence type="ECO:0000259" key="2">
    <source>
        <dbReference type="PROSITE" id="PS50887"/>
    </source>
</evidence>
<organism evidence="3 4">
    <name type="scientific">Leptospira barantonii</name>
    <dbReference type="NCBI Taxonomy" id="2023184"/>
    <lineage>
        <taxon>Bacteria</taxon>
        <taxon>Pseudomonadati</taxon>
        <taxon>Spirochaetota</taxon>
        <taxon>Spirochaetia</taxon>
        <taxon>Leptospirales</taxon>
        <taxon>Leptospiraceae</taxon>
        <taxon>Leptospira</taxon>
    </lineage>
</organism>
<dbReference type="PROSITE" id="PS50887">
    <property type="entry name" value="GGDEF"/>
    <property type="match status" value="1"/>
</dbReference>
<gene>
    <name evidence="3" type="ORF">EHQ76_05160</name>
</gene>
<dbReference type="InterPro" id="IPR050706">
    <property type="entry name" value="Cyclic-di-GMP_PDE-like"/>
</dbReference>
<accession>A0A5F2BNG5</accession>
<dbReference type="SMART" id="SM00052">
    <property type="entry name" value="EAL"/>
    <property type="match status" value="1"/>
</dbReference>
<evidence type="ECO:0000259" key="1">
    <source>
        <dbReference type="PROSITE" id="PS50883"/>
    </source>
</evidence>
<dbReference type="SMART" id="SM00267">
    <property type="entry name" value="GGDEF"/>
    <property type="match status" value="1"/>
</dbReference>
<dbReference type="SUPFAM" id="SSF141868">
    <property type="entry name" value="EAL domain-like"/>
    <property type="match status" value="1"/>
</dbReference>
<evidence type="ECO:0000313" key="4">
    <source>
        <dbReference type="Proteomes" id="UP000298429"/>
    </source>
</evidence>
<dbReference type="InterPro" id="IPR035919">
    <property type="entry name" value="EAL_sf"/>
</dbReference>
<dbReference type="OrthoDB" id="310793at2"/>
<dbReference type="SUPFAM" id="SSF55073">
    <property type="entry name" value="Nucleotide cyclase"/>
    <property type="match status" value="1"/>
</dbReference>
<dbReference type="Pfam" id="PF00990">
    <property type="entry name" value="GGDEF"/>
    <property type="match status" value="1"/>
</dbReference>
<dbReference type="InterPro" id="IPR043128">
    <property type="entry name" value="Rev_trsase/Diguanyl_cyclase"/>
</dbReference>
<reference evidence="3 4" key="1">
    <citation type="journal article" date="2019" name="PLoS Negl. Trop. Dis.">
        <title>Revisiting the worldwide diversity of Leptospira species in the environment.</title>
        <authorList>
            <person name="Vincent A.T."/>
            <person name="Schiettekatte O."/>
            <person name="Bourhy P."/>
            <person name="Veyrier F.J."/>
            <person name="Picardeau M."/>
        </authorList>
    </citation>
    <scope>NUCLEOTIDE SEQUENCE [LARGE SCALE GENOMIC DNA]</scope>
    <source>
        <strain evidence="3 4">201702444</strain>
    </source>
</reference>
<sequence>MGTQIQNLSPSLQKSLLYFSDQSAEGIVVVDREWKTVYANHKFQNFWSFPNFQVLYEKIIPLLKSKGRQDLGNDTNISHLLQETEDAEDSFLSETNFQLKLSIHDFEDSYMIRFKPQPVVQSRREYEAGQWDKSTNLPNQKYFLNHFGNQISEEETGTDGHFSFLLSICNPDAIVSNENNSYFEFIYGKVTDRLKKYVDRNDHLFRIENDKFLISSSQVNSEMKAEWFAECIRLLFDFPFTYEGREFHLNVNIGYTKFESKSGTDMNALRILKEALHHSCMIGPNSLFYYDQTAIESTSEKAKIEIDLRKVLHRNELEIHFQPILDLKENRIFSMETLVRWNHPEKGKLLPGSFISIAESSSFIKTIGEWMIWETFRYYENSILKSENISLSLNISPKQLSDKNIFPLLKEASDYYKVQPCSIILEIVEDSFDSRESQISKVVGKLRDYGFKFAIDDFGKGYSSLGRLIHLPIDYIKLDKMFLFNYFQTSTRAVITSMVNLVQAMGKSIIVEGVENETQHKLLRELNCDFGQGYFYSHPVEIELAEKLVREKSISFAMASTATTTSAATSIE</sequence>
<dbReference type="EMBL" id="RQGN01000028">
    <property type="protein sequence ID" value="TGM07115.1"/>
    <property type="molecule type" value="Genomic_DNA"/>
</dbReference>
<feature type="domain" description="GGDEF" evidence="2">
    <location>
        <begin position="170"/>
        <end position="292"/>
    </location>
</feature>
<dbReference type="RefSeq" id="WP_135670052.1">
    <property type="nucleotide sequence ID" value="NZ_RQGN01000028.1"/>
</dbReference>